<proteinExistence type="inferred from homology"/>
<keyword evidence="2" id="KW-0378">Hydrolase</keyword>
<sequence>MSLAARAVYRLASRVSTLNLRPKPARHASRPTPSAGGHATRRRALGLALTPLIIVSSSSAASGSNAMPETYPRPIVVPPPEGGATTAVCIFLHGLGDTGHGWADVASSMPFEGVKWIFPTAPTIPITLNGGMRMTGWYDINDLSIDNIKDDRAQTLASTEYVQGLIKAEIDGGVAADRIVVGGFSQGGVIALQTALRFPERLAGAVGMSTYLALREDFPDAMSPHAKDLPVFLAHGTADMVLQYQYGVMSSELMTDKLGMTKVDFQTYQGMGHSACQEELQQLAKFIANVLN</sequence>
<dbReference type="PANTHER" id="PTHR10655">
    <property type="entry name" value="LYSOPHOSPHOLIPASE-RELATED"/>
    <property type="match status" value="1"/>
</dbReference>
<gene>
    <name evidence="5" type="ORF">MCOM1403_LOCUS2460</name>
</gene>
<dbReference type="EMBL" id="HBEQ01003201">
    <property type="protein sequence ID" value="CAD8515035.1"/>
    <property type="molecule type" value="Transcribed_RNA"/>
</dbReference>
<dbReference type="SUPFAM" id="SSF53474">
    <property type="entry name" value="alpha/beta-Hydrolases"/>
    <property type="match status" value="1"/>
</dbReference>
<reference evidence="5" key="1">
    <citation type="submission" date="2021-01" db="EMBL/GenBank/DDBJ databases">
        <authorList>
            <person name="Corre E."/>
            <person name="Pelletier E."/>
            <person name="Niang G."/>
            <person name="Scheremetjew M."/>
            <person name="Finn R."/>
            <person name="Kale V."/>
            <person name="Holt S."/>
            <person name="Cochrane G."/>
            <person name="Meng A."/>
            <person name="Brown T."/>
            <person name="Cohen L."/>
        </authorList>
    </citation>
    <scope>NUCLEOTIDE SEQUENCE</scope>
    <source>
        <strain evidence="5">CCMP1723</strain>
    </source>
</reference>
<name>A0A7S0I9K3_MICPS</name>
<dbReference type="Pfam" id="PF02230">
    <property type="entry name" value="Abhydrolase_2"/>
    <property type="match status" value="1"/>
</dbReference>
<comment type="similarity">
    <text evidence="1">Belongs to the AB hydrolase superfamily. AB hydrolase 2 family.</text>
</comment>
<dbReference type="InterPro" id="IPR050565">
    <property type="entry name" value="LYPA1-2/EST-like"/>
</dbReference>
<dbReference type="GO" id="GO:0052689">
    <property type="term" value="F:carboxylic ester hydrolase activity"/>
    <property type="evidence" value="ECO:0007669"/>
    <property type="project" value="TreeGrafter"/>
</dbReference>
<accession>A0A7S0I9K3</accession>
<dbReference type="GO" id="GO:0008474">
    <property type="term" value="F:palmitoyl-(protein) hydrolase activity"/>
    <property type="evidence" value="ECO:0007669"/>
    <property type="project" value="TreeGrafter"/>
</dbReference>
<evidence type="ECO:0000256" key="2">
    <source>
        <dbReference type="ARBA" id="ARBA00022801"/>
    </source>
</evidence>
<dbReference type="PANTHER" id="PTHR10655:SF17">
    <property type="entry name" value="LYSOPHOSPHOLIPASE-LIKE PROTEIN 1"/>
    <property type="match status" value="1"/>
</dbReference>
<evidence type="ECO:0000256" key="3">
    <source>
        <dbReference type="SAM" id="MobiDB-lite"/>
    </source>
</evidence>
<feature type="domain" description="Phospholipase/carboxylesterase/thioesterase" evidence="4">
    <location>
        <begin position="84"/>
        <end position="289"/>
    </location>
</feature>
<organism evidence="5">
    <name type="scientific">Micromonas pusilla</name>
    <name type="common">Picoplanktonic green alga</name>
    <name type="synonym">Chromulina pusilla</name>
    <dbReference type="NCBI Taxonomy" id="38833"/>
    <lineage>
        <taxon>Eukaryota</taxon>
        <taxon>Viridiplantae</taxon>
        <taxon>Chlorophyta</taxon>
        <taxon>Mamiellophyceae</taxon>
        <taxon>Mamiellales</taxon>
        <taxon>Mamiellaceae</taxon>
        <taxon>Micromonas</taxon>
    </lineage>
</organism>
<evidence type="ECO:0000313" key="5">
    <source>
        <dbReference type="EMBL" id="CAD8515035.1"/>
    </source>
</evidence>
<dbReference type="Gene3D" id="3.40.50.1820">
    <property type="entry name" value="alpha/beta hydrolase"/>
    <property type="match status" value="1"/>
</dbReference>
<dbReference type="GO" id="GO:0005737">
    <property type="term" value="C:cytoplasm"/>
    <property type="evidence" value="ECO:0007669"/>
    <property type="project" value="TreeGrafter"/>
</dbReference>
<evidence type="ECO:0000256" key="1">
    <source>
        <dbReference type="ARBA" id="ARBA00006499"/>
    </source>
</evidence>
<dbReference type="AlphaFoldDB" id="A0A7S0I9K3"/>
<dbReference type="InterPro" id="IPR029058">
    <property type="entry name" value="AB_hydrolase_fold"/>
</dbReference>
<dbReference type="InterPro" id="IPR003140">
    <property type="entry name" value="PLipase/COase/thioEstase"/>
</dbReference>
<evidence type="ECO:0000259" key="4">
    <source>
        <dbReference type="Pfam" id="PF02230"/>
    </source>
</evidence>
<feature type="region of interest" description="Disordered" evidence="3">
    <location>
        <begin position="20"/>
        <end position="40"/>
    </location>
</feature>
<protein>
    <recommendedName>
        <fullName evidence="4">Phospholipase/carboxylesterase/thioesterase domain-containing protein</fullName>
    </recommendedName>
</protein>